<dbReference type="InterPro" id="IPR004843">
    <property type="entry name" value="Calcineurin-like_PHP"/>
</dbReference>
<proteinExistence type="predicted"/>
<comment type="caution">
    <text evidence="2">The sequence shown here is derived from an EMBL/GenBank/DDBJ whole genome shotgun (WGS) entry which is preliminary data.</text>
</comment>
<dbReference type="InterPro" id="IPR050535">
    <property type="entry name" value="DNA_Repair-Maintenance_Comp"/>
</dbReference>
<dbReference type="AlphaFoldDB" id="A0A0F9TRH8"/>
<sequence length="436" mass="51603">MIKIVHISDSHLGYRTRRGTTNKWAIQNYSKPYEQEIYNLFLEVMEDISKIKDLDFLIHCGDMFHNPSLYSSYPPPEPARIIFKEGLDIFFENTKNQTPFIYIEGNHGVFRGYEYTPFESHIKKEEYPNLYYFKERHLINAINTNQPLKLEFPTKEVRVYLFPFFEFKNFETYEMAYDKWVELQRPNNNDDFINIAVAHGSIADESLHRKVNSDDFGYDYVALGHEHGLRRVSKNHYYSGSLLPLNFKERNESQGYLIVNINGNTKELTVERRSTDILLNRPFEIVSIEVPPNKASADLENNIFNELKNRIIGEEFEPKTSARLKFTFKGEMTIEKNWQINELMSKIRREIFSQPYKFNVLQLIWKISDISEDIEDDISTGLIQDYILEKPDEEFKLFVEEKLSEDKTKYDLDKLTDFGMKAIKKALKIMEKEKEV</sequence>
<protein>
    <recommendedName>
        <fullName evidence="1">Calcineurin-like phosphoesterase domain-containing protein</fullName>
    </recommendedName>
</protein>
<feature type="domain" description="Calcineurin-like phosphoesterase" evidence="1">
    <location>
        <begin position="2"/>
        <end position="228"/>
    </location>
</feature>
<dbReference type="SUPFAM" id="SSF56300">
    <property type="entry name" value="Metallo-dependent phosphatases"/>
    <property type="match status" value="1"/>
</dbReference>
<dbReference type="PANTHER" id="PTHR30337:SF0">
    <property type="entry name" value="NUCLEASE SBCCD SUBUNIT D"/>
    <property type="match status" value="1"/>
</dbReference>
<accession>A0A0F9TRH8</accession>
<evidence type="ECO:0000313" key="2">
    <source>
        <dbReference type="EMBL" id="KKN43983.1"/>
    </source>
</evidence>
<dbReference type="InterPro" id="IPR029052">
    <property type="entry name" value="Metallo-depent_PP-like"/>
</dbReference>
<dbReference type="Pfam" id="PF00149">
    <property type="entry name" value="Metallophos"/>
    <property type="match status" value="1"/>
</dbReference>
<reference evidence="2" key="1">
    <citation type="journal article" date="2015" name="Nature">
        <title>Complex archaea that bridge the gap between prokaryotes and eukaryotes.</title>
        <authorList>
            <person name="Spang A."/>
            <person name="Saw J.H."/>
            <person name="Jorgensen S.L."/>
            <person name="Zaremba-Niedzwiedzka K."/>
            <person name="Martijn J."/>
            <person name="Lind A.E."/>
            <person name="van Eijk R."/>
            <person name="Schleper C."/>
            <person name="Guy L."/>
            <person name="Ettema T.J."/>
        </authorList>
    </citation>
    <scope>NUCLEOTIDE SEQUENCE</scope>
</reference>
<dbReference type="EMBL" id="LAZR01001477">
    <property type="protein sequence ID" value="KKN43983.1"/>
    <property type="molecule type" value="Genomic_DNA"/>
</dbReference>
<evidence type="ECO:0000259" key="1">
    <source>
        <dbReference type="Pfam" id="PF00149"/>
    </source>
</evidence>
<gene>
    <name evidence="2" type="ORF">LCGC14_0697660</name>
</gene>
<dbReference type="Gene3D" id="3.60.21.10">
    <property type="match status" value="1"/>
</dbReference>
<dbReference type="PANTHER" id="PTHR30337">
    <property type="entry name" value="COMPONENT OF ATP-DEPENDENT DSDNA EXONUCLEASE"/>
    <property type="match status" value="1"/>
</dbReference>
<name>A0A0F9TRH8_9ZZZZ</name>
<dbReference type="GO" id="GO:0016787">
    <property type="term" value="F:hydrolase activity"/>
    <property type="evidence" value="ECO:0007669"/>
    <property type="project" value="InterPro"/>
</dbReference>
<organism evidence="2">
    <name type="scientific">marine sediment metagenome</name>
    <dbReference type="NCBI Taxonomy" id="412755"/>
    <lineage>
        <taxon>unclassified sequences</taxon>
        <taxon>metagenomes</taxon>
        <taxon>ecological metagenomes</taxon>
    </lineage>
</organism>